<protein>
    <submittedName>
        <fullName evidence="1">Uncharacterized protein</fullName>
    </submittedName>
</protein>
<dbReference type="EMBL" id="JADJNC010000046">
    <property type="protein sequence ID" value="MBK7424750.1"/>
    <property type="molecule type" value="Genomic_DNA"/>
</dbReference>
<evidence type="ECO:0000313" key="2">
    <source>
        <dbReference type="Proteomes" id="UP000886602"/>
    </source>
</evidence>
<proteinExistence type="predicted"/>
<name>A0A9D7F9M7_9RHOO</name>
<gene>
    <name evidence="1" type="ORF">IPJ48_17640</name>
</gene>
<organism evidence="1 2">
    <name type="scientific">Candidatus Propionivibrio dominans</name>
    <dbReference type="NCBI Taxonomy" id="2954373"/>
    <lineage>
        <taxon>Bacteria</taxon>
        <taxon>Pseudomonadati</taxon>
        <taxon>Pseudomonadota</taxon>
        <taxon>Betaproteobacteria</taxon>
        <taxon>Rhodocyclales</taxon>
        <taxon>Rhodocyclaceae</taxon>
        <taxon>Propionivibrio</taxon>
    </lineage>
</organism>
<comment type="caution">
    <text evidence="1">The sequence shown here is derived from an EMBL/GenBank/DDBJ whole genome shotgun (WGS) entry which is preliminary data.</text>
</comment>
<sequence>MQLPHDSGIYFHQYNNNIYQKNQPFWSWVKAYTPDNKTFHPFYNAGTCKDYIIDSFIGHRISYDNTILKKPEAQQQNCVLIVCDLDKKKQLLSNLNTFNEFCAKQGTKPSSIIEIDIPRNKYLQCYAVMGDNIWSKNAFIYSIYLTMIRLIHYQPLTNEYYTYEMLKKSHNENMYLLKWSHLSKYTNLIINAFVNPSQYFEDLPDKYDVRGFIPEHGHGHGQYGPFNILNSLTYLNTSDHVYEKNYYTQLIKNGYFYKKFQDILHPIVPKLPPKKRAVPTMPVSGFR</sequence>
<dbReference type="Proteomes" id="UP000886602">
    <property type="component" value="Unassembled WGS sequence"/>
</dbReference>
<reference evidence="1" key="1">
    <citation type="submission" date="2020-10" db="EMBL/GenBank/DDBJ databases">
        <title>Connecting structure to function with the recovery of over 1000 high-quality activated sludge metagenome-assembled genomes encoding full-length rRNA genes using long-read sequencing.</title>
        <authorList>
            <person name="Singleton C.M."/>
            <person name="Petriglieri F."/>
            <person name="Kristensen J.M."/>
            <person name="Kirkegaard R.H."/>
            <person name="Michaelsen T.Y."/>
            <person name="Andersen M.H."/>
            <person name="Karst S.M."/>
            <person name="Dueholm M.S."/>
            <person name="Nielsen P.H."/>
            <person name="Albertsen M."/>
        </authorList>
    </citation>
    <scope>NUCLEOTIDE SEQUENCE</scope>
    <source>
        <strain evidence="1">EsbW_18-Q3-R4-48_MAXAC.044</strain>
    </source>
</reference>
<evidence type="ECO:0000313" key="1">
    <source>
        <dbReference type="EMBL" id="MBK7424750.1"/>
    </source>
</evidence>
<dbReference type="AlphaFoldDB" id="A0A9D7F9M7"/>
<accession>A0A9D7F9M7</accession>